<proteinExistence type="predicted"/>
<sequence length="148" mass="15744">MSSDPHQGGRLEDMAATGTSIPGDAGKQNLIPSVPRPDQIDPSPEDFSHTNPAHAADNAFDIPRGVRDQGVTGEVTTGTGDGLSSNIEKKNLDDADLDPKAKGHVQYLKHSRQQDEFSKKANAGHGVEPAPGEEDLSQEDLLNRRGAQ</sequence>
<dbReference type="AlphaFoldDB" id="A0A6A5ZPH1"/>
<keyword evidence="3" id="KW-1185">Reference proteome</keyword>
<dbReference type="EMBL" id="ML977312">
    <property type="protein sequence ID" value="KAF2121572.1"/>
    <property type="molecule type" value="Genomic_DNA"/>
</dbReference>
<organism evidence="2 3">
    <name type="scientific">Lophiotrema nucula</name>
    <dbReference type="NCBI Taxonomy" id="690887"/>
    <lineage>
        <taxon>Eukaryota</taxon>
        <taxon>Fungi</taxon>
        <taxon>Dikarya</taxon>
        <taxon>Ascomycota</taxon>
        <taxon>Pezizomycotina</taxon>
        <taxon>Dothideomycetes</taxon>
        <taxon>Pleosporomycetidae</taxon>
        <taxon>Pleosporales</taxon>
        <taxon>Lophiotremataceae</taxon>
        <taxon>Lophiotrema</taxon>
    </lineage>
</organism>
<name>A0A6A5ZPH1_9PLEO</name>
<feature type="compositionally biased region" description="Basic and acidic residues" evidence="1">
    <location>
        <begin position="87"/>
        <end position="101"/>
    </location>
</feature>
<protein>
    <submittedName>
        <fullName evidence="2">Uncharacterized protein</fullName>
    </submittedName>
</protein>
<dbReference type="Proteomes" id="UP000799770">
    <property type="component" value="Unassembled WGS sequence"/>
</dbReference>
<evidence type="ECO:0000313" key="2">
    <source>
        <dbReference type="EMBL" id="KAF2121572.1"/>
    </source>
</evidence>
<reference evidence="2" key="1">
    <citation type="journal article" date="2020" name="Stud. Mycol.">
        <title>101 Dothideomycetes genomes: a test case for predicting lifestyles and emergence of pathogens.</title>
        <authorList>
            <person name="Haridas S."/>
            <person name="Albert R."/>
            <person name="Binder M."/>
            <person name="Bloem J."/>
            <person name="Labutti K."/>
            <person name="Salamov A."/>
            <person name="Andreopoulos B."/>
            <person name="Baker S."/>
            <person name="Barry K."/>
            <person name="Bills G."/>
            <person name="Bluhm B."/>
            <person name="Cannon C."/>
            <person name="Castanera R."/>
            <person name="Culley D."/>
            <person name="Daum C."/>
            <person name="Ezra D."/>
            <person name="Gonzalez J."/>
            <person name="Henrissat B."/>
            <person name="Kuo A."/>
            <person name="Liang C."/>
            <person name="Lipzen A."/>
            <person name="Lutzoni F."/>
            <person name="Magnuson J."/>
            <person name="Mondo S."/>
            <person name="Nolan M."/>
            <person name="Ohm R."/>
            <person name="Pangilinan J."/>
            <person name="Park H.-J."/>
            <person name="Ramirez L."/>
            <person name="Alfaro M."/>
            <person name="Sun H."/>
            <person name="Tritt A."/>
            <person name="Yoshinaga Y."/>
            <person name="Zwiers L.-H."/>
            <person name="Turgeon B."/>
            <person name="Goodwin S."/>
            <person name="Spatafora J."/>
            <person name="Crous P."/>
            <person name="Grigoriev I."/>
        </authorList>
    </citation>
    <scope>NUCLEOTIDE SEQUENCE</scope>
    <source>
        <strain evidence="2">CBS 627.86</strain>
    </source>
</reference>
<dbReference type="OrthoDB" id="5416172at2759"/>
<accession>A0A6A5ZPH1</accession>
<evidence type="ECO:0000313" key="3">
    <source>
        <dbReference type="Proteomes" id="UP000799770"/>
    </source>
</evidence>
<evidence type="ECO:0000256" key="1">
    <source>
        <dbReference type="SAM" id="MobiDB-lite"/>
    </source>
</evidence>
<gene>
    <name evidence="2" type="ORF">BDV96DRAFT_564591</name>
</gene>
<feature type="region of interest" description="Disordered" evidence="1">
    <location>
        <begin position="1"/>
        <end position="148"/>
    </location>
</feature>